<dbReference type="EMBL" id="VSSQ01127273">
    <property type="protein sequence ID" value="MPN56668.1"/>
    <property type="molecule type" value="Genomic_DNA"/>
</dbReference>
<protein>
    <submittedName>
        <fullName evidence="2">Uncharacterized protein</fullName>
    </submittedName>
</protein>
<keyword evidence="1" id="KW-0812">Transmembrane</keyword>
<reference evidence="2" key="1">
    <citation type="submission" date="2019-08" db="EMBL/GenBank/DDBJ databases">
        <authorList>
            <person name="Kucharzyk K."/>
            <person name="Murdoch R.W."/>
            <person name="Higgins S."/>
            <person name="Loffler F."/>
        </authorList>
    </citation>
    <scope>NUCLEOTIDE SEQUENCE</scope>
</reference>
<accession>A0A645IZ17</accession>
<keyword evidence="1" id="KW-1133">Transmembrane helix</keyword>
<proteinExistence type="predicted"/>
<feature type="transmembrane region" description="Helical" evidence="1">
    <location>
        <begin position="21"/>
        <end position="41"/>
    </location>
</feature>
<evidence type="ECO:0000256" key="1">
    <source>
        <dbReference type="SAM" id="Phobius"/>
    </source>
</evidence>
<evidence type="ECO:0000313" key="2">
    <source>
        <dbReference type="EMBL" id="MPN56668.1"/>
    </source>
</evidence>
<keyword evidence="1" id="KW-0472">Membrane</keyword>
<comment type="caution">
    <text evidence="2">The sequence shown here is derived from an EMBL/GenBank/DDBJ whole genome shotgun (WGS) entry which is preliminary data.</text>
</comment>
<sequence>MCRQIKQPVVRGLDYLAYTAFGNNIIIISIISIIAVVIVPVEVINLG</sequence>
<organism evidence="2">
    <name type="scientific">bioreactor metagenome</name>
    <dbReference type="NCBI Taxonomy" id="1076179"/>
    <lineage>
        <taxon>unclassified sequences</taxon>
        <taxon>metagenomes</taxon>
        <taxon>ecological metagenomes</taxon>
    </lineage>
</organism>
<name>A0A645IZ17_9ZZZZ</name>
<dbReference type="AlphaFoldDB" id="A0A645IZ17"/>
<gene>
    <name evidence="2" type="ORF">SDC9_204358</name>
</gene>